<name>A0A0M9AHK7_9EURY</name>
<dbReference type="OrthoDB" id="384820at2157"/>
<proteinExistence type="predicted"/>
<evidence type="ECO:0000313" key="3">
    <source>
        <dbReference type="Proteomes" id="UP000037747"/>
    </source>
</evidence>
<organism evidence="2 3">
    <name type="scientific">Halorubrum tropicale</name>
    <dbReference type="NCBI Taxonomy" id="1765655"/>
    <lineage>
        <taxon>Archaea</taxon>
        <taxon>Methanobacteriati</taxon>
        <taxon>Methanobacteriota</taxon>
        <taxon>Stenosarchaea group</taxon>
        <taxon>Halobacteria</taxon>
        <taxon>Halobacteriales</taxon>
        <taxon>Haloferacaceae</taxon>
        <taxon>Halorubrum</taxon>
    </lineage>
</organism>
<feature type="compositionally biased region" description="Acidic residues" evidence="1">
    <location>
        <begin position="245"/>
        <end position="260"/>
    </location>
</feature>
<sequence length="260" mass="28966">MGGFGSGRDRYADTATVVESLSVDVADLKEYLEFGETTLTWRWGDADDPRARIKLATTGEAVVDDVDADESTAADRLQEHGAGAPARWVEFVYTATPAGATESVDVEDKVRVAYTAPPMGGLRPWFKCPGCGERREALHLPPWDDRPGESALRFRCRECHELGYETSRASGTKMKEAEVRYRRAFARADAEGRRPHPNQTPHTPERPSGRHESTHAELVEDVEQARAEWSASYHRGLARYSPGDEHEEFAEADAEQFLES</sequence>
<feature type="region of interest" description="Disordered" evidence="1">
    <location>
        <begin position="241"/>
        <end position="260"/>
    </location>
</feature>
<evidence type="ECO:0000256" key="1">
    <source>
        <dbReference type="SAM" id="MobiDB-lite"/>
    </source>
</evidence>
<keyword evidence="3" id="KW-1185">Reference proteome</keyword>
<dbReference type="EMBL" id="LIST01000017">
    <property type="protein sequence ID" value="KOX92139.1"/>
    <property type="molecule type" value="Genomic_DNA"/>
</dbReference>
<dbReference type="PATRIC" id="fig|1705389.3.peg.2886"/>
<gene>
    <name evidence="2" type="ORF">AMR74_16980</name>
</gene>
<protein>
    <submittedName>
        <fullName evidence="2">Uncharacterized protein</fullName>
    </submittedName>
</protein>
<evidence type="ECO:0000313" key="2">
    <source>
        <dbReference type="EMBL" id="KOX92139.1"/>
    </source>
</evidence>
<reference evidence="2 3" key="1">
    <citation type="submission" date="2015-08" db="EMBL/GenBank/DDBJ databases">
        <title>Genomes of Isolates from Cabo Rojo, PR.</title>
        <authorList>
            <person name="Sanchez-Nieves R.L."/>
            <person name="Montalvo-Rodriguez R."/>
        </authorList>
    </citation>
    <scope>NUCLEOTIDE SEQUENCE [LARGE SCALE GENOMIC DNA]</scope>
    <source>
        <strain evidence="2 3">5</strain>
    </source>
</reference>
<dbReference type="AlphaFoldDB" id="A0A0M9AHK7"/>
<dbReference type="RefSeq" id="WP_053773233.1">
    <property type="nucleotide sequence ID" value="NZ_LIST01000017.1"/>
</dbReference>
<feature type="compositionally biased region" description="Basic and acidic residues" evidence="1">
    <location>
        <begin position="203"/>
        <end position="219"/>
    </location>
</feature>
<feature type="region of interest" description="Disordered" evidence="1">
    <location>
        <begin position="186"/>
        <end position="219"/>
    </location>
</feature>
<dbReference type="Proteomes" id="UP000037747">
    <property type="component" value="Unassembled WGS sequence"/>
</dbReference>
<accession>A0A0M9AHK7</accession>
<comment type="caution">
    <text evidence="2">The sequence shown here is derived from an EMBL/GenBank/DDBJ whole genome shotgun (WGS) entry which is preliminary data.</text>
</comment>